<proteinExistence type="predicted"/>
<feature type="signal peptide" evidence="1">
    <location>
        <begin position="1"/>
        <end position="25"/>
    </location>
</feature>
<gene>
    <name evidence="2" type="ORF">SCAR479_13101</name>
</gene>
<name>A0ABR2X8X4_9PEZI</name>
<protein>
    <submittedName>
        <fullName evidence="2">Uncharacterized protein</fullName>
    </submittedName>
</protein>
<dbReference type="EMBL" id="JARVKM010000098">
    <property type="protein sequence ID" value="KAK9770217.1"/>
    <property type="molecule type" value="Genomic_DNA"/>
</dbReference>
<sequence length="281" mass="32211">MNWTRNAEIVLVIIIFLIQISVAWQADDMNEINFNILPSWQSRHVCVSPILGDFVFDLNTRESCSDKDCACVKDILEKSHERLLGYAQHLAQWSETCGDYIEHAANAHNMFAMYCGYHLVTQVVVVVVTTYEDPGAQSRLKQCLHDKDCRTVMVHTVSTLSSQVLGIVISLGYGFESGRRFRSTQHHGERSWINGMDWRVFVFVYISSGLSSAYWDRLTHPILRRFGWTNVIQNRPKCVQDYLEWWFELVAAVWAGAELGAWAARRKERKQNAAPAGDFMA</sequence>
<keyword evidence="3" id="KW-1185">Reference proteome</keyword>
<organism evidence="2 3">
    <name type="scientific">Seiridium cardinale</name>
    <dbReference type="NCBI Taxonomy" id="138064"/>
    <lineage>
        <taxon>Eukaryota</taxon>
        <taxon>Fungi</taxon>
        <taxon>Dikarya</taxon>
        <taxon>Ascomycota</taxon>
        <taxon>Pezizomycotina</taxon>
        <taxon>Sordariomycetes</taxon>
        <taxon>Xylariomycetidae</taxon>
        <taxon>Amphisphaeriales</taxon>
        <taxon>Sporocadaceae</taxon>
        <taxon>Seiridium</taxon>
    </lineage>
</organism>
<accession>A0ABR2X8X4</accession>
<reference evidence="2 3" key="1">
    <citation type="submission" date="2024-02" db="EMBL/GenBank/DDBJ databases">
        <title>First draft genome assembly of two strains of Seiridium cardinale.</title>
        <authorList>
            <person name="Emiliani G."/>
            <person name="Scali E."/>
        </authorList>
    </citation>
    <scope>NUCLEOTIDE SEQUENCE [LARGE SCALE GENOMIC DNA]</scope>
    <source>
        <strain evidence="2 3">BM-138-000479</strain>
    </source>
</reference>
<comment type="caution">
    <text evidence="2">The sequence shown here is derived from an EMBL/GenBank/DDBJ whole genome shotgun (WGS) entry which is preliminary data.</text>
</comment>
<evidence type="ECO:0000313" key="2">
    <source>
        <dbReference type="EMBL" id="KAK9770217.1"/>
    </source>
</evidence>
<evidence type="ECO:0000256" key="1">
    <source>
        <dbReference type="SAM" id="SignalP"/>
    </source>
</evidence>
<keyword evidence="1" id="KW-0732">Signal</keyword>
<evidence type="ECO:0000313" key="3">
    <source>
        <dbReference type="Proteomes" id="UP001465668"/>
    </source>
</evidence>
<feature type="chain" id="PRO_5046066914" evidence="1">
    <location>
        <begin position="26"/>
        <end position="281"/>
    </location>
</feature>
<dbReference type="Proteomes" id="UP001465668">
    <property type="component" value="Unassembled WGS sequence"/>
</dbReference>